<evidence type="ECO:0000313" key="2">
    <source>
        <dbReference type="EMBL" id="MFN2977348.1"/>
    </source>
</evidence>
<comment type="caution">
    <text evidence="2">The sequence shown here is derived from an EMBL/GenBank/DDBJ whole genome shotgun (WGS) entry which is preliminary data.</text>
</comment>
<dbReference type="PROSITE" id="PS51782">
    <property type="entry name" value="LYSM"/>
    <property type="match status" value="1"/>
</dbReference>
<dbReference type="InterPro" id="IPR018392">
    <property type="entry name" value="LysM"/>
</dbReference>
<dbReference type="SMART" id="SM00257">
    <property type="entry name" value="LysM"/>
    <property type="match status" value="1"/>
</dbReference>
<keyword evidence="3" id="KW-1185">Reference proteome</keyword>
<dbReference type="SUPFAM" id="SSF54106">
    <property type="entry name" value="LysM domain"/>
    <property type="match status" value="1"/>
</dbReference>
<dbReference type="Gene3D" id="3.10.350.10">
    <property type="entry name" value="LysM domain"/>
    <property type="match status" value="1"/>
</dbReference>
<protein>
    <submittedName>
        <fullName evidence="2">LysM peptidoglycan-binding domain-containing protein</fullName>
    </submittedName>
</protein>
<evidence type="ECO:0000313" key="3">
    <source>
        <dbReference type="Proteomes" id="UP001634747"/>
    </source>
</evidence>
<dbReference type="RefSeq" id="WP_263414485.1">
    <property type="nucleotide sequence ID" value="NZ_BAABBH010000001.1"/>
</dbReference>
<proteinExistence type="predicted"/>
<name>A0ABW9KQB4_9BACT</name>
<feature type="domain" description="LysM" evidence="1">
    <location>
        <begin position="79"/>
        <end position="125"/>
    </location>
</feature>
<gene>
    <name evidence="2" type="ORF">ACK2TP_16375</name>
</gene>
<dbReference type="EMBL" id="JBJYXY010000001">
    <property type="protein sequence ID" value="MFN2977348.1"/>
    <property type="molecule type" value="Genomic_DNA"/>
</dbReference>
<dbReference type="Pfam" id="PF01476">
    <property type="entry name" value="LysM"/>
    <property type="match status" value="1"/>
</dbReference>
<dbReference type="Proteomes" id="UP001634747">
    <property type="component" value="Unassembled WGS sequence"/>
</dbReference>
<accession>A0ABW9KQB4</accession>
<reference evidence="2 3" key="1">
    <citation type="submission" date="2024-12" db="EMBL/GenBank/DDBJ databases">
        <authorList>
            <person name="Lee Y."/>
        </authorList>
    </citation>
    <scope>NUCLEOTIDE SEQUENCE [LARGE SCALE GENOMIC DNA]</scope>
    <source>
        <strain evidence="2 3">03SUJ4</strain>
    </source>
</reference>
<evidence type="ECO:0000259" key="1">
    <source>
        <dbReference type="PROSITE" id="PS51782"/>
    </source>
</evidence>
<sequence>MADQAALEQKYAKVGQVLTGFSDEGTKMEGIFMNGDKLVLKCSVPSKVIVNRIWDTIKSVDPTYSDFEIQMTQTGPDEQPYTIKHGDTLSAICLRFYGHANKYPEVAKANNVDANNIPVGTTIQLPVLS</sequence>
<dbReference type="InterPro" id="IPR036779">
    <property type="entry name" value="LysM_dom_sf"/>
</dbReference>
<dbReference type="CDD" id="cd00118">
    <property type="entry name" value="LysM"/>
    <property type="match status" value="1"/>
</dbReference>
<organism evidence="2 3">
    <name type="scientific">Terriglobus aquaticus</name>
    <dbReference type="NCBI Taxonomy" id="940139"/>
    <lineage>
        <taxon>Bacteria</taxon>
        <taxon>Pseudomonadati</taxon>
        <taxon>Acidobacteriota</taxon>
        <taxon>Terriglobia</taxon>
        <taxon>Terriglobales</taxon>
        <taxon>Acidobacteriaceae</taxon>
        <taxon>Terriglobus</taxon>
    </lineage>
</organism>